<dbReference type="PRINTS" id="PR00413">
    <property type="entry name" value="HADHALOGNASE"/>
</dbReference>
<dbReference type="InterPro" id="IPR023198">
    <property type="entry name" value="PGP-like_dom2"/>
</dbReference>
<dbReference type="SUPFAM" id="SSF56784">
    <property type="entry name" value="HAD-like"/>
    <property type="match status" value="1"/>
</dbReference>
<dbReference type="EC" id="3.8.1.2" evidence="1"/>
<dbReference type="InterPro" id="IPR036412">
    <property type="entry name" value="HAD-like_sf"/>
</dbReference>
<dbReference type="Proteomes" id="UP000541426">
    <property type="component" value="Unassembled WGS sequence"/>
</dbReference>
<keyword evidence="1" id="KW-0378">Hydrolase</keyword>
<dbReference type="SFLD" id="SFLDS00003">
    <property type="entry name" value="Haloacid_Dehalogenase"/>
    <property type="match status" value="1"/>
</dbReference>
<evidence type="ECO:0000313" key="1">
    <source>
        <dbReference type="EMBL" id="MBB3983927.1"/>
    </source>
</evidence>
<organism evidence="1 2">
    <name type="scientific">Sagittula marina</name>
    <dbReference type="NCBI Taxonomy" id="943940"/>
    <lineage>
        <taxon>Bacteria</taxon>
        <taxon>Pseudomonadati</taxon>
        <taxon>Pseudomonadota</taxon>
        <taxon>Alphaproteobacteria</taxon>
        <taxon>Rhodobacterales</taxon>
        <taxon>Roseobacteraceae</taxon>
        <taxon>Sagittula</taxon>
    </lineage>
</organism>
<accession>A0A7W6GQS6</accession>
<comment type="caution">
    <text evidence="1">The sequence shown here is derived from an EMBL/GenBank/DDBJ whole genome shotgun (WGS) entry which is preliminary data.</text>
</comment>
<dbReference type="InterPro" id="IPR006439">
    <property type="entry name" value="HAD-SF_hydro_IA"/>
</dbReference>
<dbReference type="InterPro" id="IPR023214">
    <property type="entry name" value="HAD_sf"/>
</dbReference>
<dbReference type="Pfam" id="PF00702">
    <property type="entry name" value="Hydrolase"/>
    <property type="match status" value="1"/>
</dbReference>
<dbReference type="EMBL" id="JACIEJ010000001">
    <property type="protein sequence ID" value="MBB3983927.1"/>
    <property type="molecule type" value="Genomic_DNA"/>
</dbReference>
<dbReference type="PANTHER" id="PTHR43611:SF3">
    <property type="entry name" value="FLAVIN MONONUCLEOTIDE HYDROLASE 1, CHLOROPLATIC"/>
    <property type="match status" value="1"/>
</dbReference>
<dbReference type="PANTHER" id="PTHR43611">
    <property type="entry name" value="ALPHA-D-GLUCOSE 1-PHOSPHATE PHOSPHATASE"/>
    <property type="match status" value="1"/>
</dbReference>
<dbReference type="AlphaFoldDB" id="A0A7W6GQS6"/>
<dbReference type="Gene3D" id="1.10.150.240">
    <property type="entry name" value="Putative phosphatase, domain 2"/>
    <property type="match status" value="1"/>
</dbReference>
<keyword evidence="2" id="KW-1185">Reference proteome</keyword>
<gene>
    <name evidence="1" type="ORF">GGQ68_000238</name>
</gene>
<reference evidence="1 2" key="1">
    <citation type="submission" date="2020-08" db="EMBL/GenBank/DDBJ databases">
        <title>Genomic Encyclopedia of Type Strains, Phase IV (KMG-IV): sequencing the most valuable type-strain genomes for metagenomic binning, comparative biology and taxonomic classification.</title>
        <authorList>
            <person name="Goeker M."/>
        </authorList>
    </citation>
    <scope>NUCLEOTIDE SEQUENCE [LARGE SCALE GENOMIC DNA]</scope>
    <source>
        <strain evidence="1 2">DSM 102235</strain>
    </source>
</reference>
<dbReference type="Gene3D" id="3.40.50.1000">
    <property type="entry name" value="HAD superfamily/HAD-like"/>
    <property type="match status" value="1"/>
</dbReference>
<dbReference type="NCBIfam" id="TIGR01509">
    <property type="entry name" value="HAD-SF-IA-v3"/>
    <property type="match status" value="1"/>
</dbReference>
<evidence type="ECO:0000313" key="2">
    <source>
        <dbReference type="Proteomes" id="UP000541426"/>
    </source>
</evidence>
<dbReference type="GO" id="GO:0018784">
    <property type="term" value="F:(S)-2-haloacid dehalogenase activity"/>
    <property type="evidence" value="ECO:0007669"/>
    <property type="project" value="UniProtKB-EC"/>
</dbReference>
<proteinExistence type="predicted"/>
<dbReference type="RefSeq" id="WP_183962564.1">
    <property type="nucleotide sequence ID" value="NZ_BAABBZ010000012.1"/>
</dbReference>
<dbReference type="SFLD" id="SFLDG01129">
    <property type="entry name" value="C1.5:_HAD__Beta-PGM__Phosphata"/>
    <property type="match status" value="1"/>
</dbReference>
<name>A0A7W6GQS6_9RHOB</name>
<sequence>MAVEAVVFDVGNVLIEWQPERYYDPRIGADRRRAMFAEVDLHGMNDDIDRGGDFQAVVYAWADKYPEWRKEIRMWHDDWLEMAKPEIPQSVRLLRALNKAGVRTLALTNFGIGTWAIATPVYAFLNEFSKAYVSGHMGVIKPEAEIYRQVEADSGIAPERLLFTDDRIDNINAAQARGWQTHVFDGPQGWADRLVAEGLLSAEQAR</sequence>
<protein>
    <submittedName>
        <fullName evidence="1">2-haloacid dehalogenase</fullName>
        <ecNumber evidence="1">3.8.1.2</ecNumber>
    </submittedName>
</protein>
<dbReference type="CDD" id="cd02603">
    <property type="entry name" value="HAD_sEH-N_like"/>
    <property type="match status" value="1"/>
</dbReference>